<gene>
    <name evidence="2" type="ORF">FC093_18310</name>
</gene>
<dbReference type="AlphaFoldDB" id="A0A4U3KU37"/>
<dbReference type="OrthoDB" id="938921at2"/>
<keyword evidence="1" id="KW-1133">Transmembrane helix</keyword>
<comment type="caution">
    <text evidence="2">The sequence shown here is derived from an EMBL/GenBank/DDBJ whole genome shotgun (WGS) entry which is preliminary data.</text>
</comment>
<evidence type="ECO:0000313" key="2">
    <source>
        <dbReference type="EMBL" id="TKK65958.1"/>
    </source>
</evidence>
<evidence type="ECO:0000313" key="3">
    <source>
        <dbReference type="Proteomes" id="UP000305848"/>
    </source>
</evidence>
<keyword evidence="3" id="KW-1185">Reference proteome</keyword>
<accession>A0A4U3KU37</accession>
<dbReference type="RefSeq" id="WP_137263266.1">
    <property type="nucleotide sequence ID" value="NZ_SZQL01000017.1"/>
</dbReference>
<protein>
    <submittedName>
        <fullName evidence="2">Uncharacterized protein</fullName>
    </submittedName>
</protein>
<keyword evidence="1" id="KW-0472">Membrane</keyword>
<feature type="transmembrane region" description="Helical" evidence="1">
    <location>
        <begin position="20"/>
        <end position="38"/>
    </location>
</feature>
<keyword evidence="1" id="KW-0812">Transmembrane</keyword>
<name>A0A4U3KU37_9BACT</name>
<reference evidence="2 3" key="1">
    <citation type="submission" date="2019-05" db="EMBL/GenBank/DDBJ databases">
        <title>Panacibacter sp. strain 17mud1-8 Genome sequencing and assembly.</title>
        <authorList>
            <person name="Chhetri G."/>
        </authorList>
    </citation>
    <scope>NUCLEOTIDE SEQUENCE [LARGE SCALE GENOMIC DNA]</scope>
    <source>
        <strain evidence="2 3">17mud1-8</strain>
    </source>
</reference>
<organism evidence="2 3">
    <name type="scientific">Ilyomonas limi</name>
    <dbReference type="NCBI Taxonomy" id="2575867"/>
    <lineage>
        <taxon>Bacteria</taxon>
        <taxon>Pseudomonadati</taxon>
        <taxon>Bacteroidota</taxon>
        <taxon>Chitinophagia</taxon>
        <taxon>Chitinophagales</taxon>
        <taxon>Chitinophagaceae</taxon>
        <taxon>Ilyomonas</taxon>
    </lineage>
</organism>
<sequence>MKDPTKNPDDILNKVSRRYLLRNSAIAATGAVLLPSFITGCSKDNDAPRGGVGDAPFTPAQLQQAADNLRRLRAWVVDLYPLCIEYENVVFLALKATKDTGGWDNFIADIFIDIGFALAAAACIASDGAAAVPAFACLSAFLHDWGPGKAPPDNLDATFADFDFGHNAMQLAIEQQLSLLVDPANNYQNLQDGWNDTFVFQYDPNLQGKTYTIGDLASSYFPDLGEDYNTLQTAAFIQFKKLLWNLVIVKCCDYGPFPARWWVYVYNGDTPANLQEYEQQKFFAPSEGNQGRYMRGRVYDVDPGHYRYFELCSWQLGIGGNVFPDEACNILFMDDSPGHIINPDGLFRRDYVFKQFHKTKPTLLYDHEHDFNWLDVGDAVKQPGGDLQPAAEWDWDWQCGQLPSLKQ</sequence>
<evidence type="ECO:0000256" key="1">
    <source>
        <dbReference type="SAM" id="Phobius"/>
    </source>
</evidence>
<dbReference type="EMBL" id="SZQL01000017">
    <property type="protein sequence ID" value="TKK65958.1"/>
    <property type="molecule type" value="Genomic_DNA"/>
</dbReference>
<proteinExistence type="predicted"/>
<dbReference type="Proteomes" id="UP000305848">
    <property type="component" value="Unassembled WGS sequence"/>
</dbReference>